<feature type="transmembrane region" description="Helical" evidence="1">
    <location>
        <begin position="104"/>
        <end position="122"/>
    </location>
</feature>
<accession>A0A2U1D6I5</accession>
<name>A0A2U1D6I5_9LACO</name>
<organism evidence="2 3">
    <name type="scientific">Convivina intestini</name>
    <dbReference type="NCBI Taxonomy" id="1505726"/>
    <lineage>
        <taxon>Bacteria</taxon>
        <taxon>Bacillati</taxon>
        <taxon>Bacillota</taxon>
        <taxon>Bacilli</taxon>
        <taxon>Lactobacillales</taxon>
        <taxon>Lactobacillaceae</taxon>
        <taxon>Convivina</taxon>
    </lineage>
</organism>
<reference evidence="2 3" key="1">
    <citation type="submission" date="2018-04" db="EMBL/GenBank/DDBJ databases">
        <title>Genomic Encyclopedia of Type Strains, Phase IV (KMG-IV): sequencing the most valuable type-strain genomes for metagenomic binning, comparative biology and taxonomic classification.</title>
        <authorList>
            <person name="Goeker M."/>
        </authorList>
    </citation>
    <scope>NUCLEOTIDE SEQUENCE [LARGE SCALE GENOMIC DNA]</scope>
    <source>
        <strain evidence="2 3">DSM 28795</strain>
    </source>
</reference>
<evidence type="ECO:0000256" key="1">
    <source>
        <dbReference type="SAM" id="Phobius"/>
    </source>
</evidence>
<dbReference type="EMBL" id="QEKT01000008">
    <property type="protein sequence ID" value="PVY83152.1"/>
    <property type="molecule type" value="Genomic_DNA"/>
</dbReference>
<dbReference type="Proteomes" id="UP000245433">
    <property type="component" value="Unassembled WGS sequence"/>
</dbReference>
<evidence type="ECO:0000313" key="2">
    <source>
        <dbReference type="EMBL" id="PVY83152.1"/>
    </source>
</evidence>
<dbReference type="InterPro" id="IPR021697">
    <property type="entry name" value="DUF3278"/>
</dbReference>
<evidence type="ECO:0000313" key="3">
    <source>
        <dbReference type="Proteomes" id="UP000245433"/>
    </source>
</evidence>
<keyword evidence="1" id="KW-1133">Transmembrane helix</keyword>
<feature type="transmembrane region" description="Helical" evidence="1">
    <location>
        <begin position="59"/>
        <end position="83"/>
    </location>
</feature>
<gene>
    <name evidence="2" type="ORF">C7384_10828</name>
</gene>
<keyword evidence="1" id="KW-0472">Membrane</keyword>
<comment type="caution">
    <text evidence="2">The sequence shown here is derived from an EMBL/GenBank/DDBJ whole genome shotgun (WGS) entry which is preliminary data.</text>
</comment>
<feature type="transmembrane region" description="Helical" evidence="1">
    <location>
        <begin position="142"/>
        <end position="161"/>
    </location>
</feature>
<feature type="transmembrane region" description="Helical" evidence="1">
    <location>
        <begin position="33"/>
        <end position="53"/>
    </location>
</feature>
<protein>
    <submittedName>
        <fullName evidence="2">Uncharacterized protein DUF3278</fullName>
    </submittedName>
</protein>
<keyword evidence="3" id="KW-1185">Reference proteome</keyword>
<dbReference type="AlphaFoldDB" id="A0A2U1D6I5"/>
<proteinExistence type="predicted"/>
<keyword evidence="1" id="KW-0812">Transmembrane</keyword>
<dbReference type="RefSeq" id="WP_165806792.1">
    <property type="nucleotide sequence ID" value="NZ_CAKOEX010000008.1"/>
</dbReference>
<dbReference type="Pfam" id="PF11683">
    <property type="entry name" value="DUF3278"/>
    <property type="match status" value="1"/>
</dbReference>
<sequence>MDRWYKKVISHFYGIGGPVDEYREQKVNKFGSVAYIILWIYLLISTFIATGFWNFSETALAFLVTGNLVVILALSMGAAIYVYRNKLDKQYFDNPLRQKKIYRYKAFGQGLYFGIATWLLAGLQNIWLDNKSFNLIFTWKEFIGHILMGTFFGALIYIFSLHRIDKKIEEH</sequence>